<feature type="compositionally biased region" description="Polar residues" evidence="1">
    <location>
        <begin position="116"/>
        <end position="126"/>
    </location>
</feature>
<name>A0A6A5T5K4_9PLEO</name>
<sequence>MDRRSRNHHNCQWCGLGARDGRCSRLCWRRCMVSLIAQNAMAAAIIFSPPAQEPEGSREDDETCQNQGEKPHCDTCGGNNPLEMCSSGNQQNCPCEEQQYPKDTSPNCPAPECSGVDSSLQCTAKV</sequence>
<dbReference type="OrthoDB" id="2119228at2759"/>
<evidence type="ECO:0000313" key="2">
    <source>
        <dbReference type="EMBL" id="KAF1947460.1"/>
    </source>
</evidence>
<protein>
    <submittedName>
        <fullName evidence="2">Uncharacterized protein</fullName>
    </submittedName>
</protein>
<organism evidence="2 3">
    <name type="scientific">Clathrospora elynae</name>
    <dbReference type="NCBI Taxonomy" id="706981"/>
    <lineage>
        <taxon>Eukaryota</taxon>
        <taxon>Fungi</taxon>
        <taxon>Dikarya</taxon>
        <taxon>Ascomycota</taxon>
        <taxon>Pezizomycotina</taxon>
        <taxon>Dothideomycetes</taxon>
        <taxon>Pleosporomycetidae</taxon>
        <taxon>Pleosporales</taxon>
        <taxon>Diademaceae</taxon>
        <taxon>Clathrospora</taxon>
    </lineage>
</organism>
<dbReference type="Proteomes" id="UP000800038">
    <property type="component" value="Unassembled WGS sequence"/>
</dbReference>
<keyword evidence="3" id="KW-1185">Reference proteome</keyword>
<feature type="region of interest" description="Disordered" evidence="1">
    <location>
        <begin position="98"/>
        <end position="126"/>
    </location>
</feature>
<dbReference type="EMBL" id="ML975998">
    <property type="protein sequence ID" value="KAF1947460.1"/>
    <property type="molecule type" value="Genomic_DNA"/>
</dbReference>
<reference evidence="2" key="1">
    <citation type="journal article" date="2020" name="Stud. Mycol.">
        <title>101 Dothideomycetes genomes: a test case for predicting lifestyles and emergence of pathogens.</title>
        <authorList>
            <person name="Haridas S."/>
            <person name="Albert R."/>
            <person name="Binder M."/>
            <person name="Bloem J."/>
            <person name="Labutti K."/>
            <person name="Salamov A."/>
            <person name="Andreopoulos B."/>
            <person name="Baker S."/>
            <person name="Barry K."/>
            <person name="Bills G."/>
            <person name="Bluhm B."/>
            <person name="Cannon C."/>
            <person name="Castanera R."/>
            <person name="Culley D."/>
            <person name="Daum C."/>
            <person name="Ezra D."/>
            <person name="Gonzalez J."/>
            <person name="Henrissat B."/>
            <person name="Kuo A."/>
            <person name="Liang C."/>
            <person name="Lipzen A."/>
            <person name="Lutzoni F."/>
            <person name="Magnuson J."/>
            <person name="Mondo S."/>
            <person name="Nolan M."/>
            <person name="Ohm R."/>
            <person name="Pangilinan J."/>
            <person name="Park H.-J."/>
            <person name="Ramirez L."/>
            <person name="Alfaro M."/>
            <person name="Sun H."/>
            <person name="Tritt A."/>
            <person name="Yoshinaga Y."/>
            <person name="Zwiers L.-H."/>
            <person name="Turgeon B."/>
            <person name="Goodwin S."/>
            <person name="Spatafora J."/>
            <person name="Crous P."/>
            <person name="Grigoriev I."/>
        </authorList>
    </citation>
    <scope>NUCLEOTIDE SEQUENCE</scope>
    <source>
        <strain evidence="2">CBS 161.51</strain>
    </source>
</reference>
<feature type="region of interest" description="Disordered" evidence="1">
    <location>
        <begin position="48"/>
        <end position="71"/>
    </location>
</feature>
<proteinExistence type="predicted"/>
<dbReference type="AlphaFoldDB" id="A0A6A5T5K4"/>
<accession>A0A6A5T5K4</accession>
<gene>
    <name evidence="2" type="ORF">EJ02DRAFT_507899</name>
</gene>
<evidence type="ECO:0000256" key="1">
    <source>
        <dbReference type="SAM" id="MobiDB-lite"/>
    </source>
</evidence>
<evidence type="ECO:0000313" key="3">
    <source>
        <dbReference type="Proteomes" id="UP000800038"/>
    </source>
</evidence>